<reference evidence="3 4" key="1">
    <citation type="journal article" date="2015" name="Genome Announc.">
        <title>Draft Genome Sequence and Gene Annotation of the Entomopathogenic Fungus Verticillium hemipterigenum.</title>
        <authorList>
            <person name="Horn F."/>
            <person name="Habel A."/>
            <person name="Scharf D.H."/>
            <person name="Dworschak J."/>
            <person name="Brakhage A.A."/>
            <person name="Guthke R."/>
            <person name="Hertweck C."/>
            <person name="Linde J."/>
        </authorList>
    </citation>
    <scope>NUCLEOTIDE SEQUENCE [LARGE SCALE GENOMIC DNA]</scope>
</reference>
<keyword evidence="2" id="KW-0732">Signal</keyword>
<dbReference type="HOGENOM" id="CLU_152104_0_0_1"/>
<feature type="transmembrane region" description="Helical" evidence="1">
    <location>
        <begin position="104"/>
        <end position="123"/>
    </location>
</feature>
<dbReference type="InterPro" id="IPR025363">
    <property type="entry name" value="DUF4267"/>
</dbReference>
<dbReference type="AlphaFoldDB" id="A0A0A1TR25"/>
<keyword evidence="1" id="KW-0472">Membrane</keyword>
<organism evidence="3 4">
    <name type="scientific">[Torrubiella] hemipterigena</name>
    <dbReference type="NCBI Taxonomy" id="1531966"/>
    <lineage>
        <taxon>Eukaryota</taxon>
        <taxon>Fungi</taxon>
        <taxon>Dikarya</taxon>
        <taxon>Ascomycota</taxon>
        <taxon>Pezizomycotina</taxon>
        <taxon>Sordariomycetes</taxon>
        <taxon>Hypocreomycetidae</taxon>
        <taxon>Hypocreales</taxon>
        <taxon>Clavicipitaceae</taxon>
        <taxon>Clavicipitaceae incertae sedis</taxon>
        <taxon>'Torrubiella' clade</taxon>
    </lineage>
</organism>
<dbReference type="Proteomes" id="UP000039046">
    <property type="component" value="Unassembled WGS sequence"/>
</dbReference>
<keyword evidence="1" id="KW-1133">Transmembrane helix</keyword>
<keyword evidence="4" id="KW-1185">Reference proteome</keyword>
<dbReference type="OrthoDB" id="4157173at2759"/>
<keyword evidence="1" id="KW-0812">Transmembrane</keyword>
<name>A0A0A1TR25_9HYPO</name>
<proteinExistence type="predicted"/>
<feature type="transmembrane region" description="Helical" evidence="1">
    <location>
        <begin position="78"/>
        <end position="98"/>
    </location>
</feature>
<feature type="chain" id="PRO_5001980076" evidence="2">
    <location>
        <begin position="30"/>
        <end position="127"/>
    </location>
</feature>
<evidence type="ECO:0000256" key="1">
    <source>
        <dbReference type="SAM" id="Phobius"/>
    </source>
</evidence>
<gene>
    <name evidence="3" type="ORF">VHEMI09829</name>
</gene>
<sequence>MISWNALGLGVAASFAFLGTVSVAQPSVAEDLFGVAKMQAPSPVRQLDSHSFSILLGGRDMAIGVSIFLLAREGNTKSMGTVILSTLCVCLPDLYLVWRNKRYQDLAVMSIATVAAGVIGAGLRGWL</sequence>
<feature type="signal peptide" evidence="2">
    <location>
        <begin position="1"/>
        <end position="29"/>
    </location>
</feature>
<feature type="transmembrane region" description="Helical" evidence="1">
    <location>
        <begin position="50"/>
        <end position="71"/>
    </location>
</feature>
<dbReference type="STRING" id="1531966.A0A0A1TR25"/>
<evidence type="ECO:0000313" key="4">
    <source>
        <dbReference type="Proteomes" id="UP000039046"/>
    </source>
</evidence>
<evidence type="ECO:0000313" key="3">
    <source>
        <dbReference type="EMBL" id="CEJ94288.1"/>
    </source>
</evidence>
<evidence type="ECO:0000256" key="2">
    <source>
        <dbReference type="SAM" id="SignalP"/>
    </source>
</evidence>
<dbReference type="EMBL" id="CDHN01000006">
    <property type="protein sequence ID" value="CEJ94288.1"/>
    <property type="molecule type" value="Genomic_DNA"/>
</dbReference>
<protein>
    <submittedName>
        <fullName evidence="3">Uncharacterized protein</fullName>
    </submittedName>
</protein>
<dbReference type="Pfam" id="PF14087">
    <property type="entry name" value="DUF4267"/>
    <property type="match status" value="1"/>
</dbReference>
<accession>A0A0A1TR25</accession>